<protein>
    <recommendedName>
        <fullName evidence="3">ABC transporter ATPase</fullName>
    </recommendedName>
</protein>
<organism evidence="1 2">
    <name type="scientific">Burkholderia ubonensis</name>
    <dbReference type="NCBI Taxonomy" id="101571"/>
    <lineage>
        <taxon>Bacteria</taxon>
        <taxon>Pseudomonadati</taxon>
        <taxon>Pseudomonadota</taxon>
        <taxon>Betaproteobacteria</taxon>
        <taxon>Burkholderiales</taxon>
        <taxon>Burkholderiaceae</taxon>
        <taxon>Burkholderia</taxon>
        <taxon>Burkholderia cepacia complex</taxon>
    </lineage>
</organism>
<dbReference type="RefSeq" id="WP_059924798.1">
    <property type="nucleotide sequence ID" value="NZ_LPBG01000047.1"/>
</dbReference>
<accession>A0AAW3MTL9</accession>
<evidence type="ECO:0000313" key="2">
    <source>
        <dbReference type="Proteomes" id="UP000056453"/>
    </source>
</evidence>
<proteinExistence type="predicted"/>
<dbReference type="Proteomes" id="UP000056453">
    <property type="component" value="Unassembled WGS sequence"/>
</dbReference>
<gene>
    <name evidence="1" type="ORF">WJ96_05065</name>
</gene>
<dbReference type="AlphaFoldDB" id="A0AAW3MTL9"/>
<keyword evidence="2" id="KW-1185">Reference proteome</keyword>
<evidence type="ECO:0000313" key="1">
    <source>
        <dbReference type="EMBL" id="KVP97942.1"/>
    </source>
</evidence>
<reference evidence="1 2" key="1">
    <citation type="submission" date="2015-11" db="EMBL/GenBank/DDBJ databases">
        <title>Expanding the genomic diversity of Burkholderia species for the development of highly accurate diagnostics.</title>
        <authorList>
            <person name="Sahl J."/>
            <person name="Keim P."/>
            <person name="Wagner D."/>
        </authorList>
    </citation>
    <scope>NUCLEOTIDE SEQUENCE [LARGE SCALE GENOMIC DNA]</scope>
    <source>
        <strain evidence="1 2">MSMB1808WGS</strain>
    </source>
</reference>
<comment type="caution">
    <text evidence="1">The sequence shown here is derived from an EMBL/GenBank/DDBJ whole genome shotgun (WGS) entry which is preliminary data.</text>
</comment>
<dbReference type="EMBL" id="LPBJ01000047">
    <property type="protein sequence ID" value="KVP97942.1"/>
    <property type="molecule type" value="Genomic_DNA"/>
</dbReference>
<sequence length="260" mass="28900">MTSTAVVPAGANPVAEVLKHVPTSTAHQARLQLYQPTRRPQWMERVITTPWGTATVRGKIGQVHADIIEAICRHAEDHRTVAATGHLQILVDPYRVRVSVGGGTAYSKDTLWRMLTELREVSITLEVPSQGIKVLGGILDRVEESPATRINHLTKKPRQLWRVTLDPAFAAMLRDDLQLYYDPAPLAKIETGVAQAIARHILTHRDQPTGGWLIDNLIKAVGADGDSVTMRHRRREIRGCAESLKTVGLIVEDDRIFREA</sequence>
<name>A0AAW3MTL9_9BURK</name>
<evidence type="ECO:0008006" key="3">
    <source>
        <dbReference type="Google" id="ProtNLM"/>
    </source>
</evidence>